<feature type="region of interest" description="Disordered" evidence="1">
    <location>
        <begin position="1"/>
        <end position="47"/>
    </location>
</feature>
<feature type="non-terminal residue" evidence="2">
    <location>
        <position position="95"/>
    </location>
</feature>
<evidence type="ECO:0000313" key="3">
    <source>
        <dbReference type="Proteomes" id="UP000729357"/>
    </source>
</evidence>
<evidence type="ECO:0000256" key="1">
    <source>
        <dbReference type="SAM" id="MobiDB-lite"/>
    </source>
</evidence>
<name>A0A9P8FH67_AURME</name>
<accession>A0A9P8FH67</accession>
<reference evidence="2" key="1">
    <citation type="journal article" date="2021" name="J Fungi (Basel)">
        <title>Virulence traits and population genomics of the black yeast Aureobasidium melanogenum.</title>
        <authorList>
            <person name="Cernosa A."/>
            <person name="Sun X."/>
            <person name="Gostincar C."/>
            <person name="Fang C."/>
            <person name="Gunde-Cimerman N."/>
            <person name="Song Z."/>
        </authorList>
    </citation>
    <scope>NUCLEOTIDE SEQUENCE</scope>
    <source>
        <strain evidence="2">EXF-9298</strain>
    </source>
</reference>
<proteinExistence type="predicted"/>
<keyword evidence="3" id="KW-1185">Reference proteome</keyword>
<reference evidence="2" key="2">
    <citation type="submission" date="2021-08" db="EMBL/GenBank/DDBJ databases">
        <authorList>
            <person name="Gostincar C."/>
            <person name="Sun X."/>
            <person name="Song Z."/>
            <person name="Gunde-Cimerman N."/>
        </authorList>
    </citation>
    <scope>NUCLEOTIDE SEQUENCE</scope>
    <source>
        <strain evidence="2">EXF-9298</strain>
    </source>
</reference>
<evidence type="ECO:0000313" key="2">
    <source>
        <dbReference type="EMBL" id="KAG9972182.1"/>
    </source>
</evidence>
<sequence>MGCTMLKDEQHRVAPIIKGGLGPPLTPSPNQQKKKTIPPTISTNHNDMTINHQKYEHQPTLVASHLTKGIELTTNSLGVGITIRLSKATFGKSQG</sequence>
<comment type="caution">
    <text evidence="2">The sequence shown here is derived from an EMBL/GenBank/DDBJ whole genome shotgun (WGS) entry which is preliminary data.</text>
</comment>
<organism evidence="2 3">
    <name type="scientific">Aureobasidium melanogenum</name>
    <name type="common">Aureobasidium pullulans var. melanogenum</name>
    <dbReference type="NCBI Taxonomy" id="46634"/>
    <lineage>
        <taxon>Eukaryota</taxon>
        <taxon>Fungi</taxon>
        <taxon>Dikarya</taxon>
        <taxon>Ascomycota</taxon>
        <taxon>Pezizomycotina</taxon>
        <taxon>Dothideomycetes</taxon>
        <taxon>Dothideomycetidae</taxon>
        <taxon>Dothideales</taxon>
        <taxon>Saccotheciaceae</taxon>
        <taxon>Aureobasidium</taxon>
    </lineage>
</organism>
<feature type="compositionally biased region" description="Basic and acidic residues" evidence="1">
    <location>
        <begin position="1"/>
        <end position="12"/>
    </location>
</feature>
<protein>
    <submittedName>
        <fullName evidence="2">Uncharacterized protein</fullName>
    </submittedName>
</protein>
<gene>
    <name evidence="2" type="ORF">KCU98_g13408</name>
</gene>
<dbReference type="EMBL" id="JAHFXS010002467">
    <property type="protein sequence ID" value="KAG9972182.1"/>
    <property type="molecule type" value="Genomic_DNA"/>
</dbReference>
<dbReference type="Proteomes" id="UP000729357">
    <property type="component" value="Unassembled WGS sequence"/>
</dbReference>
<dbReference type="AlphaFoldDB" id="A0A9P8FH67"/>